<dbReference type="RefSeq" id="WP_123062866.1">
    <property type="nucleotide sequence ID" value="NZ_RIAS01000001.1"/>
</dbReference>
<dbReference type="InterPro" id="IPR000086">
    <property type="entry name" value="NUDIX_hydrolase_dom"/>
</dbReference>
<accession>A0A5M9WMB3</accession>
<name>A0A5M9WMB3_PAEAM</name>
<dbReference type="GO" id="GO:0006167">
    <property type="term" value="P:AMP biosynthetic process"/>
    <property type="evidence" value="ECO:0007669"/>
    <property type="project" value="TreeGrafter"/>
</dbReference>
<gene>
    <name evidence="3" type="ORF">EC604_02460</name>
</gene>
<dbReference type="PANTHER" id="PTHR21340">
    <property type="entry name" value="DIADENOSINE 5,5-P1,P4-TETRAPHOSPHATE PYROPHOSPHOHYDROLASE MUTT"/>
    <property type="match status" value="1"/>
</dbReference>
<dbReference type="InterPro" id="IPR020084">
    <property type="entry name" value="NUDIX_hydrolase_CS"/>
</dbReference>
<dbReference type="InterPro" id="IPR015797">
    <property type="entry name" value="NUDIX_hydrolase-like_dom_sf"/>
</dbReference>
<dbReference type="Proteomes" id="UP000323664">
    <property type="component" value="Unassembled WGS sequence"/>
</dbReference>
<evidence type="ECO:0000259" key="2">
    <source>
        <dbReference type="PROSITE" id="PS51462"/>
    </source>
</evidence>
<evidence type="ECO:0000256" key="1">
    <source>
        <dbReference type="ARBA" id="ARBA00022801"/>
    </source>
</evidence>
<protein>
    <submittedName>
        <fullName evidence="3">NUDIX domain-containing protein</fullName>
    </submittedName>
</protein>
<feature type="domain" description="Nudix hydrolase" evidence="2">
    <location>
        <begin position="4"/>
        <end position="140"/>
    </location>
</feature>
<dbReference type="CDD" id="cd03673">
    <property type="entry name" value="NUDIX_Ap6A_hydrolase"/>
    <property type="match status" value="1"/>
</dbReference>
<dbReference type="Pfam" id="PF00293">
    <property type="entry name" value="NUDIX"/>
    <property type="match status" value="1"/>
</dbReference>
<comment type="caution">
    <text evidence="3">The sequence shown here is derived from an EMBL/GenBank/DDBJ whole genome shotgun (WGS) entry which is preliminary data.</text>
</comment>
<dbReference type="Gene3D" id="3.90.79.10">
    <property type="entry name" value="Nucleoside Triphosphate Pyrophosphohydrolase"/>
    <property type="match status" value="1"/>
</dbReference>
<dbReference type="PROSITE" id="PS51462">
    <property type="entry name" value="NUDIX"/>
    <property type="match status" value="1"/>
</dbReference>
<evidence type="ECO:0000313" key="4">
    <source>
        <dbReference type="Proteomes" id="UP000323664"/>
    </source>
</evidence>
<dbReference type="SUPFAM" id="SSF55811">
    <property type="entry name" value="Nudix"/>
    <property type="match status" value="1"/>
</dbReference>
<dbReference type="PROSITE" id="PS00893">
    <property type="entry name" value="NUDIX_BOX"/>
    <property type="match status" value="1"/>
</dbReference>
<reference evidence="3 4" key="1">
    <citation type="journal article" date="2019" name="J. Ind. Microbiol. Biotechnol.">
        <title>Paenibacillus amylolyticus 27C64 has a diverse set of carbohydrate-active enzymes and complete pectin deconstruction system.</title>
        <authorList>
            <person name="Keggi C."/>
            <person name="Doran-Peterson J."/>
        </authorList>
    </citation>
    <scope>NUCLEOTIDE SEQUENCE [LARGE SCALE GENOMIC DNA]</scope>
    <source>
        <strain evidence="3 4">27C64</strain>
    </source>
</reference>
<evidence type="ECO:0000313" key="3">
    <source>
        <dbReference type="EMBL" id="KAA8782708.1"/>
    </source>
</evidence>
<dbReference type="PANTHER" id="PTHR21340:SF0">
    <property type="entry name" value="BIS(5'-NUCLEOSYL)-TETRAPHOSPHATASE [ASYMMETRICAL]"/>
    <property type="match status" value="1"/>
</dbReference>
<dbReference type="OrthoDB" id="9816289at2"/>
<dbReference type="AlphaFoldDB" id="A0A5M9WMB3"/>
<keyword evidence="1" id="KW-0378">Hydrolase</keyword>
<dbReference type="InterPro" id="IPR051325">
    <property type="entry name" value="Nudix_hydrolase_domain"/>
</dbReference>
<dbReference type="GO" id="GO:0006754">
    <property type="term" value="P:ATP biosynthetic process"/>
    <property type="evidence" value="ECO:0007669"/>
    <property type="project" value="TreeGrafter"/>
</dbReference>
<organism evidence="3 4">
    <name type="scientific">Paenibacillus amylolyticus</name>
    <dbReference type="NCBI Taxonomy" id="1451"/>
    <lineage>
        <taxon>Bacteria</taxon>
        <taxon>Bacillati</taxon>
        <taxon>Bacillota</taxon>
        <taxon>Bacilli</taxon>
        <taxon>Bacillales</taxon>
        <taxon>Paenibacillaceae</taxon>
        <taxon>Paenibacillus</taxon>
    </lineage>
</organism>
<dbReference type="EMBL" id="RIAS01000001">
    <property type="protein sequence ID" value="KAA8782708.1"/>
    <property type="molecule type" value="Genomic_DNA"/>
</dbReference>
<sequence>MMNKKEISAGGVVYRTGEDGQIQIQLIVDRYGKTTLAKGKMEDGETIEQTALREILEETGMVGRIVEPINIIAYTYQHAEFGPVDKEVHYYLVEAQSGDLQPQMEEIKGVDWYSPEEAWSKQQQSGYDNNDDILRIGLNKLGINV</sequence>
<proteinExistence type="predicted"/>
<dbReference type="GO" id="GO:0004081">
    <property type="term" value="F:bis(5'-nucleosyl)-tetraphosphatase (asymmetrical) activity"/>
    <property type="evidence" value="ECO:0007669"/>
    <property type="project" value="TreeGrafter"/>
</dbReference>